<keyword evidence="2" id="KW-1185">Reference proteome</keyword>
<sequence>MKVVGSGQASVSGSQIVLTGLSGPVGLDITWQVPDSQGLSYERAVKDHRLNYARMTSPINAQITDLKGTPTSVSATVVNSGGAGYLPAATVSLWLDGQIVARDTRSFARGIGFTTPDGVISFNRNAGGVIPVGFPLSCTHGTHTAGITAPAQTIKVTCP</sequence>
<name>A0ABS8Z778_9PSEU</name>
<evidence type="ECO:0000313" key="1">
    <source>
        <dbReference type="EMBL" id="MCE7003347.1"/>
    </source>
</evidence>
<evidence type="ECO:0000313" key="2">
    <source>
        <dbReference type="Proteomes" id="UP001521150"/>
    </source>
</evidence>
<dbReference type="Proteomes" id="UP001521150">
    <property type="component" value="Unassembled WGS sequence"/>
</dbReference>
<protein>
    <submittedName>
        <fullName evidence="1">Uncharacterized protein</fullName>
    </submittedName>
</protein>
<accession>A0ABS8Z778</accession>
<comment type="caution">
    <text evidence="1">The sequence shown here is derived from an EMBL/GenBank/DDBJ whole genome shotgun (WGS) entry which is preliminary data.</text>
</comment>
<dbReference type="EMBL" id="JAJVCN010000001">
    <property type="protein sequence ID" value="MCE7003347.1"/>
    <property type="molecule type" value="Genomic_DNA"/>
</dbReference>
<gene>
    <name evidence="1" type="ORF">LWC34_10985</name>
</gene>
<proteinExistence type="predicted"/>
<organism evidence="1 2">
    <name type="scientific">Kibdelosporangium philippinense</name>
    <dbReference type="NCBI Taxonomy" id="211113"/>
    <lineage>
        <taxon>Bacteria</taxon>
        <taxon>Bacillati</taxon>
        <taxon>Actinomycetota</taxon>
        <taxon>Actinomycetes</taxon>
        <taxon>Pseudonocardiales</taxon>
        <taxon>Pseudonocardiaceae</taxon>
        <taxon>Kibdelosporangium</taxon>
    </lineage>
</organism>
<dbReference type="RefSeq" id="WP_233724879.1">
    <property type="nucleotide sequence ID" value="NZ_JAJVCN010000001.1"/>
</dbReference>
<reference evidence="1 2" key="1">
    <citation type="submission" date="2021-12" db="EMBL/GenBank/DDBJ databases">
        <title>Genome sequence of Kibdelosporangium philippinense ATCC 49844.</title>
        <authorList>
            <person name="Fedorov E.A."/>
            <person name="Omeragic M."/>
            <person name="Shalygina K.F."/>
            <person name="Maclea K.S."/>
        </authorList>
    </citation>
    <scope>NUCLEOTIDE SEQUENCE [LARGE SCALE GENOMIC DNA]</scope>
    <source>
        <strain evidence="1 2">ATCC 49844</strain>
    </source>
</reference>